<dbReference type="EMBL" id="JABBJJ010000223">
    <property type="protein sequence ID" value="NMO20088.1"/>
    <property type="molecule type" value="Genomic_DNA"/>
</dbReference>
<sequence>MTSRPWCWLLALSLIACSGTETEEDEGPEAPGMACTTELRPHFDGEGCCGEPVAEPLCSTGTIVFCEVRDARSEPTRCYYKHNNTKLRCASCQNTSDCVAAANRVCKP</sequence>
<gene>
    <name evidence="1" type="ORF">HG543_35275</name>
</gene>
<dbReference type="Proteomes" id="UP000518300">
    <property type="component" value="Unassembled WGS sequence"/>
</dbReference>
<evidence type="ECO:0000313" key="1">
    <source>
        <dbReference type="EMBL" id="NMO20088.1"/>
    </source>
</evidence>
<organism evidence="1 2">
    <name type="scientific">Pyxidicoccus fallax</name>
    <dbReference type="NCBI Taxonomy" id="394095"/>
    <lineage>
        <taxon>Bacteria</taxon>
        <taxon>Pseudomonadati</taxon>
        <taxon>Myxococcota</taxon>
        <taxon>Myxococcia</taxon>
        <taxon>Myxococcales</taxon>
        <taxon>Cystobacterineae</taxon>
        <taxon>Myxococcaceae</taxon>
        <taxon>Pyxidicoccus</taxon>
    </lineage>
</organism>
<dbReference type="RefSeq" id="WP_169349317.1">
    <property type="nucleotide sequence ID" value="NZ_JABBJJ010000223.1"/>
</dbReference>
<comment type="caution">
    <text evidence="1">The sequence shown here is derived from an EMBL/GenBank/DDBJ whole genome shotgun (WGS) entry which is preliminary data.</text>
</comment>
<keyword evidence="2" id="KW-1185">Reference proteome</keyword>
<evidence type="ECO:0008006" key="3">
    <source>
        <dbReference type="Google" id="ProtNLM"/>
    </source>
</evidence>
<dbReference type="AlphaFoldDB" id="A0A848LQB6"/>
<proteinExistence type="predicted"/>
<evidence type="ECO:0000313" key="2">
    <source>
        <dbReference type="Proteomes" id="UP000518300"/>
    </source>
</evidence>
<dbReference type="PROSITE" id="PS51257">
    <property type="entry name" value="PROKAR_LIPOPROTEIN"/>
    <property type="match status" value="1"/>
</dbReference>
<accession>A0A848LQB6</accession>
<reference evidence="1 2" key="1">
    <citation type="submission" date="2020-04" db="EMBL/GenBank/DDBJ databases">
        <title>Draft genome of Pyxidicoccus fallax type strain.</title>
        <authorList>
            <person name="Whitworth D.E."/>
        </authorList>
    </citation>
    <scope>NUCLEOTIDE SEQUENCE [LARGE SCALE GENOMIC DNA]</scope>
    <source>
        <strain evidence="1 2">DSM 14698</strain>
    </source>
</reference>
<protein>
    <recommendedName>
        <fullName evidence="3">Lipoprotein</fullName>
    </recommendedName>
</protein>
<name>A0A848LQB6_9BACT</name>